<evidence type="ECO:0000259" key="7">
    <source>
        <dbReference type="Pfam" id="PF00294"/>
    </source>
</evidence>
<feature type="domain" description="Carbohydrate kinase PfkB" evidence="7">
    <location>
        <begin position="23"/>
        <end position="297"/>
    </location>
</feature>
<keyword evidence="3 6" id="KW-0547">Nucleotide-binding</keyword>
<dbReference type="PROSITE" id="PS00584">
    <property type="entry name" value="PFKB_KINASES_2"/>
    <property type="match status" value="1"/>
</dbReference>
<organism evidence="8 9">
    <name type="scientific">Candidatus Enterococcus moelleringii</name>
    <dbReference type="NCBI Taxonomy" id="2815325"/>
    <lineage>
        <taxon>Bacteria</taxon>
        <taxon>Bacillati</taxon>
        <taxon>Bacillota</taxon>
        <taxon>Bacilli</taxon>
        <taxon>Lactobacillales</taxon>
        <taxon>Enterococcaceae</taxon>
        <taxon>Enterococcus</taxon>
    </lineage>
</organism>
<dbReference type="EMBL" id="JAFREM010000013">
    <property type="protein sequence ID" value="MBO1306267.1"/>
    <property type="molecule type" value="Genomic_DNA"/>
</dbReference>
<evidence type="ECO:0000313" key="9">
    <source>
        <dbReference type="Proteomes" id="UP000664601"/>
    </source>
</evidence>
<sequence>MIITITMNPSMDFAYSIDHFQLGKMNRFVDPTQSVGGKGINAGRTAALSGSKVLLTGYLAGEFGKMVKNYLVREDLCSLDMLETNGKTRKAITIMHDNNTHTEIVESGPEISDVQTKELLNRISRKCKEDSVDLICISGSINSCNEHVYLDMLTYIRENISKTIPVFMDVSQQQLISLLKSKTYKPTFIKPNTHELGEILNKDISSKEEALKELEHPLFDGIEYIMISCGEEGALCKVGADYYDITIPTIPIINTTGSGDASVGGFAHAVVNDFSVEDTLKYSMACGMSNAQHGEVGKIDPNKVQEFCSQIQVKKLVTRYTQNAY</sequence>
<comment type="similarity">
    <text evidence="1">Belongs to the carbohydrate kinase pfkB family.</text>
</comment>
<comment type="caution">
    <text evidence="8">The sequence shown here is derived from an EMBL/GenBank/DDBJ whole genome shotgun (WGS) entry which is preliminary data.</text>
</comment>
<reference evidence="8 9" key="1">
    <citation type="submission" date="2021-03" db="EMBL/GenBank/DDBJ databases">
        <title>Enterococcal diversity collection.</title>
        <authorList>
            <person name="Gilmore M.S."/>
            <person name="Schwartzman J."/>
            <person name="Van Tyne D."/>
            <person name="Martin M."/>
            <person name="Earl A.M."/>
            <person name="Manson A.L."/>
            <person name="Straub T."/>
            <person name="Salamzade R."/>
            <person name="Saavedra J."/>
            <person name="Lebreton F."/>
            <person name="Prichula J."/>
            <person name="Schaufler K."/>
            <person name="Gaca A."/>
            <person name="Sgardioli B."/>
            <person name="Wagenaar J."/>
            <person name="Strong T."/>
        </authorList>
    </citation>
    <scope>NUCLEOTIDE SEQUENCE [LARGE SCALE GENOMIC DNA]</scope>
    <source>
        <strain evidence="8 9">669A</strain>
    </source>
</reference>
<dbReference type="Proteomes" id="UP000664601">
    <property type="component" value="Unassembled WGS sequence"/>
</dbReference>
<evidence type="ECO:0000256" key="1">
    <source>
        <dbReference type="ARBA" id="ARBA00005380"/>
    </source>
</evidence>
<dbReference type="PANTHER" id="PTHR46566">
    <property type="entry name" value="1-PHOSPHOFRUCTOKINASE-RELATED"/>
    <property type="match status" value="1"/>
</dbReference>
<dbReference type="InterPro" id="IPR017583">
    <property type="entry name" value="Tagatose/fructose_Pkinase"/>
</dbReference>
<protein>
    <recommendedName>
        <fullName evidence="6">Tagatose-6-phosphate kinase</fullName>
        <ecNumber evidence="6">2.7.1.144</ecNumber>
    </recommendedName>
</protein>
<keyword evidence="2 6" id="KW-0808">Transferase</keyword>
<dbReference type="CDD" id="cd01164">
    <property type="entry name" value="FruK_PfkB_like"/>
    <property type="match status" value="1"/>
</dbReference>
<evidence type="ECO:0000256" key="3">
    <source>
        <dbReference type="ARBA" id="ARBA00022741"/>
    </source>
</evidence>
<proteinExistence type="inferred from homology"/>
<dbReference type="PANTHER" id="PTHR46566:SF5">
    <property type="entry name" value="1-PHOSPHOFRUCTOKINASE"/>
    <property type="match status" value="1"/>
</dbReference>
<dbReference type="Gene3D" id="3.40.1190.20">
    <property type="match status" value="1"/>
</dbReference>
<evidence type="ECO:0000256" key="6">
    <source>
        <dbReference type="PIRNR" id="PIRNR000535"/>
    </source>
</evidence>
<dbReference type="InterPro" id="IPR011611">
    <property type="entry name" value="PfkB_dom"/>
</dbReference>
<gene>
    <name evidence="8" type="ORF">JZO70_08855</name>
</gene>
<evidence type="ECO:0000313" key="8">
    <source>
        <dbReference type="EMBL" id="MBO1306267.1"/>
    </source>
</evidence>
<comment type="pathway">
    <text evidence="6">Carbohydrate metabolism; D-tagatose 6-phosphate degradation; D-glyceraldehyde 3-phosphate and glycerone phosphate from D-tagatose 6-phosphate: step 1/2.</text>
</comment>
<name>A0ABS3L9G5_9ENTE</name>
<dbReference type="EC" id="2.7.1.144" evidence="6"/>
<comment type="catalytic activity">
    <reaction evidence="6">
        <text>D-tagatofuranose 6-phosphate + ATP = D-tagatofuranose 1,6-bisphosphate + ADP + H(+)</text>
        <dbReference type="Rhea" id="RHEA:12420"/>
        <dbReference type="ChEBI" id="CHEBI:15378"/>
        <dbReference type="ChEBI" id="CHEBI:30616"/>
        <dbReference type="ChEBI" id="CHEBI:58694"/>
        <dbReference type="ChEBI" id="CHEBI:58695"/>
        <dbReference type="ChEBI" id="CHEBI:456216"/>
        <dbReference type="EC" id="2.7.1.144"/>
    </reaction>
</comment>
<evidence type="ECO:0000256" key="2">
    <source>
        <dbReference type="ARBA" id="ARBA00022679"/>
    </source>
</evidence>
<keyword evidence="4" id="KW-0418">Kinase</keyword>
<dbReference type="InterPro" id="IPR002173">
    <property type="entry name" value="Carboh/pur_kinase_PfkB_CS"/>
</dbReference>
<evidence type="ECO:0000256" key="4">
    <source>
        <dbReference type="ARBA" id="ARBA00022777"/>
    </source>
</evidence>
<dbReference type="InterPro" id="IPR029056">
    <property type="entry name" value="Ribokinase-like"/>
</dbReference>
<keyword evidence="9" id="KW-1185">Reference proteome</keyword>
<keyword evidence="5 6" id="KW-0067">ATP-binding</keyword>
<evidence type="ECO:0000256" key="5">
    <source>
        <dbReference type="ARBA" id="ARBA00022840"/>
    </source>
</evidence>
<dbReference type="NCBIfam" id="TIGR03168">
    <property type="entry name" value="1-PFK"/>
    <property type="match status" value="1"/>
</dbReference>
<dbReference type="Pfam" id="PF00294">
    <property type="entry name" value="PfkB"/>
    <property type="match status" value="1"/>
</dbReference>
<keyword evidence="6" id="KW-0423">Lactose metabolism</keyword>
<dbReference type="SUPFAM" id="SSF53613">
    <property type="entry name" value="Ribokinase-like"/>
    <property type="match status" value="1"/>
</dbReference>
<dbReference type="RefSeq" id="WP_207673196.1">
    <property type="nucleotide sequence ID" value="NZ_JAFREM010000013.1"/>
</dbReference>
<accession>A0ABS3L9G5</accession>
<comment type="similarity">
    <text evidence="6">Belongs to the carbohydrate kinase PfkB family. LacC subfamily.</text>
</comment>
<dbReference type="PIRSF" id="PIRSF000535">
    <property type="entry name" value="1PFK/6PFK/LacC"/>
    <property type="match status" value="1"/>
</dbReference>